<dbReference type="SUPFAM" id="SSF53474">
    <property type="entry name" value="alpha/beta-Hydrolases"/>
    <property type="match status" value="1"/>
</dbReference>
<evidence type="ECO:0000313" key="3">
    <source>
        <dbReference type="EMBL" id="MFM0517435.1"/>
    </source>
</evidence>
<protein>
    <submittedName>
        <fullName evidence="3">PHB depolymerase family esterase</fullName>
    </submittedName>
</protein>
<reference evidence="3 4" key="1">
    <citation type="journal article" date="2024" name="Chem. Sci.">
        <title>Discovery of megapolipeptins by genome mining of a Burkholderiales bacteria collection.</title>
        <authorList>
            <person name="Paulo B.S."/>
            <person name="Recchia M.J.J."/>
            <person name="Lee S."/>
            <person name="Fergusson C.H."/>
            <person name="Romanowski S.B."/>
            <person name="Hernandez A."/>
            <person name="Krull N."/>
            <person name="Liu D.Y."/>
            <person name="Cavanagh H."/>
            <person name="Bos A."/>
            <person name="Gray C.A."/>
            <person name="Murphy B.T."/>
            <person name="Linington R.G."/>
            <person name="Eustaquio A.S."/>
        </authorList>
    </citation>
    <scope>NUCLEOTIDE SEQUENCE [LARGE SCALE GENOMIC DNA]</scope>
    <source>
        <strain evidence="3 4">RL17-374-BIF-D</strain>
    </source>
</reference>
<dbReference type="Proteomes" id="UP001629462">
    <property type="component" value="Unassembled WGS sequence"/>
</dbReference>
<sequence length="355" mass="37852">MKNINATAVMHNSGHPSFDSSSSPLIGLFVSRVANDVVKAADFDSCSPEAQKKTTRALQPGPQWLSGRFSHPTGVHDFKVYVPANYRGAPTSLIVMLHGASQDADDFALGTGMNRAAESGGCIVVYPEQGTSANMFRCWNWFRPADQVRDSGEASIIAGITREVMASYAIDPTRVFIAGMSAGAAMAVNLAVTHPDLYSAAGIHSGLAFGVADEAFSAMTAMRTGTCAAQLSAARDAMGVCRAVPLIVFHGDQDTTVHPLNAQGLMQMHRSLMLGTDEAYASVTTELGQVEQGYPYTRNTYRRSGGGEVFGEQWLIHGLGHAWSGGDPNATHTDARGPNAAREMMRFFEAVADSR</sequence>
<dbReference type="Gene3D" id="3.40.50.1820">
    <property type="entry name" value="alpha/beta hydrolase"/>
    <property type="match status" value="1"/>
</dbReference>
<dbReference type="Pfam" id="PF10503">
    <property type="entry name" value="Esterase_PHB"/>
    <property type="match status" value="1"/>
</dbReference>
<keyword evidence="1" id="KW-0732">Signal</keyword>
<dbReference type="RefSeq" id="WP_250485937.1">
    <property type="nucleotide sequence ID" value="NZ_JAQQDB010000006.1"/>
</dbReference>
<evidence type="ECO:0000256" key="1">
    <source>
        <dbReference type="ARBA" id="ARBA00022729"/>
    </source>
</evidence>
<dbReference type="InterPro" id="IPR050955">
    <property type="entry name" value="Plant_Biomass_Hydrol_Est"/>
</dbReference>
<dbReference type="PANTHER" id="PTHR43037">
    <property type="entry name" value="UNNAMED PRODUCT-RELATED"/>
    <property type="match status" value="1"/>
</dbReference>
<evidence type="ECO:0000313" key="4">
    <source>
        <dbReference type="Proteomes" id="UP001629462"/>
    </source>
</evidence>
<dbReference type="InterPro" id="IPR010126">
    <property type="entry name" value="Esterase_phb"/>
</dbReference>
<dbReference type="EMBL" id="JAQQDB010000006">
    <property type="protein sequence ID" value="MFM0517435.1"/>
    <property type="molecule type" value="Genomic_DNA"/>
</dbReference>
<evidence type="ECO:0000256" key="2">
    <source>
        <dbReference type="ARBA" id="ARBA00022801"/>
    </source>
</evidence>
<dbReference type="PANTHER" id="PTHR43037:SF1">
    <property type="entry name" value="BLL1128 PROTEIN"/>
    <property type="match status" value="1"/>
</dbReference>
<gene>
    <name evidence="3" type="ORF">PQR08_08405</name>
</gene>
<comment type="caution">
    <text evidence="3">The sequence shown here is derived from an EMBL/GenBank/DDBJ whole genome shotgun (WGS) entry which is preliminary data.</text>
</comment>
<organism evidence="3 4">
    <name type="scientific">Caballeronia jiangsuensis</name>
    <dbReference type="NCBI Taxonomy" id="1458357"/>
    <lineage>
        <taxon>Bacteria</taxon>
        <taxon>Pseudomonadati</taxon>
        <taxon>Pseudomonadota</taxon>
        <taxon>Betaproteobacteria</taxon>
        <taxon>Burkholderiales</taxon>
        <taxon>Burkholderiaceae</taxon>
        <taxon>Caballeronia</taxon>
    </lineage>
</organism>
<name>A0ABW9CIY0_9BURK</name>
<accession>A0ABW9CIY0</accession>
<dbReference type="InterPro" id="IPR029058">
    <property type="entry name" value="AB_hydrolase_fold"/>
</dbReference>
<keyword evidence="2" id="KW-0378">Hydrolase</keyword>
<keyword evidence="4" id="KW-1185">Reference proteome</keyword>
<proteinExistence type="predicted"/>
<dbReference type="NCBIfam" id="TIGR01840">
    <property type="entry name" value="esterase_phb"/>
    <property type="match status" value="1"/>
</dbReference>